<proteinExistence type="inferred from homology"/>
<keyword evidence="3" id="KW-1133">Transmembrane helix</keyword>
<evidence type="ECO:0000256" key="2">
    <source>
        <dbReference type="ARBA" id="ARBA00022448"/>
    </source>
</evidence>
<protein>
    <submittedName>
        <fullName evidence="5">ABC transporter permease</fullName>
    </submittedName>
</protein>
<dbReference type="AlphaFoldDB" id="A0A3A5L2J0"/>
<name>A0A3A5L2J0_9HYPH</name>
<keyword evidence="3" id="KW-0472">Membrane</keyword>
<feature type="transmembrane region" description="Helical" evidence="3">
    <location>
        <begin position="152"/>
        <end position="171"/>
    </location>
</feature>
<evidence type="ECO:0000256" key="1">
    <source>
        <dbReference type="ARBA" id="ARBA00007783"/>
    </source>
</evidence>
<dbReference type="PROSITE" id="PS51012">
    <property type="entry name" value="ABC_TM2"/>
    <property type="match status" value="1"/>
</dbReference>
<keyword evidence="2" id="KW-0813">Transport</keyword>
<feature type="transmembrane region" description="Helical" evidence="3">
    <location>
        <begin position="44"/>
        <end position="70"/>
    </location>
</feature>
<keyword evidence="6" id="KW-1185">Reference proteome</keyword>
<gene>
    <name evidence="5" type="ORF">D3227_11960</name>
</gene>
<dbReference type="OrthoDB" id="9796017at2"/>
<feature type="transmembrane region" description="Helical" evidence="3">
    <location>
        <begin position="91"/>
        <end position="113"/>
    </location>
</feature>
<sequence length="241" mass="27152">MSDLRSRWRRSFFGLFWSILQPLGLTLLLSLVFSRIFGMRITEYAPYILSGMIMWEYVAGSVIGGSLAFVQADAYIKQTRHPLAIYTLRNALTGLIILVTASLALILWVLLVMPQNFGWCWFAALTAFPILGLVAWPGATITAYIAVRFRDLPHALGLIMQAMWFVSPIYFEAATFRNGDLHVLVDYNPIYHLLQIARAPLLHGEWPTLANYAWSLGTIVILGVIAVLVGRASEKRVIFYL</sequence>
<comment type="caution">
    <text evidence="5">The sequence shown here is derived from an EMBL/GenBank/DDBJ whole genome shotgun (WGS) entry which is preliminary data.</text>
</comment>
<evidence type="ECO:0000256" key="3">
    <source>
        <dbReference type="SAM" id="Phobius"/>
    </source>
</evidence>
<feature type="transmembrane region" description="Helical" evidence="3">
    <location>
        <begin position="212"/>
        <end position="230"/>
    </location>
</feature>
<dbReference type="PANTHER" id="PTHR30413:SF10">
    <property type="entry name" value="CAPSULE POLYSACCHARIDE EXPORT INNER-MEMBRANE PROTEIN CTRC"/>
    <property type="match status" value="1"/>
</dbReference>
<accession>A0A3A5L2J0</accession>
<feature type="transmembrane region" description="Helical" evidence="3">
    <location>
        <begin position="12"/>
        <end position="38"/>
    </location>
</feature>
<keyword evidence="3" id="KW-0812">Transmembrane</keyword>
<dbReference type="EMBL" id="QZWZ01000007">
    <property type="protein sequence ID" value="RJT40118.1"/>
    <property type="molecule type" value="Genomic_DNA"/>
</dbReference>
<dbReference type="GO" id="GO:0015920">
    <property type="term" value="P:lipopolysaccharide transport"/>
    <property type="evidence" value="ECO:0007669"/>
    <property type="project" value="TreeGrafter"/>
</dbReference>
<feature type="domain" description="ABC transmembrane type-2" evidence="4">
    <location>
        <begin position="13"/>
        <end position="237"/>
    </location>
</feature>
<dbReference type="Proteomes" id="UP000272706">
    <property type="component" value="Unassembled WGS sequence"/>
</dbReference>
<dbReference type="InterPro" id="IPR047817">
    <property type="entry name" value="ABC2_TM_bact-type"/>
</dbReference>
<comment type="similarity">
    <text evidence="1">Belongs to the ABC-2 integral membrane protein family.</text>
</comment>
<organism evidence="5 6">
    <name type="scientific">Mesorhizobium waimense</name>
    <dbReference type="NCBI Taxonomy" id="1300307"/>
    <lineage>
        <taxon>Bacteria</taxon>
        <taxon>Pseudomonadati</taxon>
        <taxon>Pseudomonadota</taxon>
        <taxon>Alphaproteobacteria</taxon>
        <taxon>Hyphomicrobiales</taxon>
        <taxon>Phyllobacteriaceae</taxon>
        <taxon>Mesorhizobium</taxon>
    </lineage>
</organism>
<dbReference type="RefSeq" id="WP_120014336.1">
    <property type="nucleotide sequence ID" value="NZ_QZWZ01000007.1"/>
</dbReference>
<reference evidence="5 6" key="1">
    <citation type="submission" date="2018-09" db="EMBL/GenBank/DDBJ databases">
        <title>Mesorhizobium carmichaelinearum sp. nov. isolated from Carmichaelinea spp. root nodules in New Zealand.</title>
        <authorList>
            <person name="De Meyer S.E."/>
        </authorList>
    </citation>
    <scope>NUCLEOTIDE SEQUENCE [LARGE SCALE GENOMIC DNA]</scope>
    <source>
        <strain evidence="5 6">ICMP19557</strain>
    </source>
</reference>
<feature type="transmembrane region" description="Helical" evidence="3">
    <location>
        <begin position="119"/>
        <end position="145"/>
    </location>
</feature>
<evidence type="ECO:0000313" key="5">
    <source>
        <dbReference type="EMBL" id="RJT40118.1"/>
    </source>
</evidence>
<dbReference type="PANTHER" id="PTHR30413">
    <property type="entry name" value="INNER MEMBRANE TRANSPORT PERMEASE"/>
    <property type="match status" value="1"/>
</dbReference>
<evidence type="ECO:0000313" key="6">
    <source>
        <dbReference type="Proteomes" id="UP000272706"/>
    </source>
</evidence>
<evidence type="ECO:0000259" key="4">
    <source>
        <dbReference type="PROSITE" id="PS51012"/>
    </source>
</evidence>